<feature type="region of interest" description="Disordered" evidence="1">
    <location>
        <begin position="26"/>
        <end position="125"/>
    </location>
</feature>
<sequence>MKWWLVLVALLIGAVVTWFLTRREGESVPSGESPVSGSERSGQGEAGRSPSRDAGVGDAYEGEVDDASAFGGAPTEFSSQLGSAESWHRDAQDEDALLAREPASEVGDVEAHVPPVAEATPYGDVAGLGEPEAIRAVDAVEVDAEAAKQVEAPSRAPRESEQGTFVFDEGAADDGVGDKPAQGT</sequence>
<reference evidence="3" key="1">
    <citation type="journal article" date="2019" name="Int. J. Syst. Evol. Microbiol.">
        <title>The Global Catalogue of Microorganisms (GCM) 10K type strain sequencing project: providing services to taxonomists for standard genome sequencing and annotation.</title>
        <authorList>
            <consortium name="The Broad Institute Genomics Platform"/>
            <consortium name="The Broad Institute Genome Sequencing Center for Infectious Disease"/>
            <person name="Wu L."/>
            <person name="Ma J."/>
        </authorList>
    </citation>
    <scope>NUCLEOTIDE SEQUENCE [LARGE SCALE GENOMIC DNA]</scope>
    <source>
        <strain evidence="3">CCUG 57508</strain>
    </source>
</reference>
<evidence type="ECO:0000313" key="2">
    <source>
        <dbReference type="EMBL" id="MFD1056699.1"/>
    </source>
</evidence>
<feature type="compositionally biased region" description="Low complexity" evidence="1">
    <location>
        <begin position="27"/>
        <end position="41"/>
    </location>
</feature>
<evidence type="ECO:0000256" key="1">
    <source>
        <dbReference type="SAM" id="MobiDB-lite"/>
    </source>
</evidence>
<keyword evidence="3" id="KW-1185">Reference proteome</keyword>
<protein>
    <recommendedName>
        <fullName evidence="4">Secreted protein</fullName>
    </recommendedName>
</protein>
<evidence type="ECO:0000313" key="3">
    <source>
        <dbReference type="Proteomes" id="UP001597046"/>
    </source>
</evidence>
<name>A0ABW3N4E9_9MICO</name>
<proteinExistence type="predicted"/>
<comment type="caution">
    <text evidence="2">The sequence shown here is derived from an EMBL/GenBank/DDBJ whole genome shotgun (WGS) entry which is preliminary data.</text>
</comment>
<dbReference type="RefSeq" id="WP_386054807.1">
    <property type="nucleotide sequence ID" value="NZ_JBHTKH010000024.1"/>
</dbReference>
<dbReference type="Proteomes" id="UP001597046">
    <property type="component" value="Unassembled WGS sequence"/>
</dbReference>
<dbReference type="EMBL" id="JBHTKH010000024">
    <property type="protein sequence ID" value="MFD1056699.1"/>
    <property type="molecule type" value="Genomic_DNA"/>
</dbReference>
<gene>
    <name evidence="2" type="ORF">ACFQ2V_20525</name>
</gene>
<evidence type="ECO:0008006" key="4">
    <source>
        <dbReference type="Google" id="ProtNLM"/>
    </source>
</evidence>
<accession>A0ABW3N4E9</accession>
<organism evidence="2 3">
    <name type="scientific">Terrabacter terrigena</name>
    <dbReference type="NCBI Taxonomy" id="574718"/>
    <lineage>
        <taxon>Bacteria</taxon>
        <taxon>Bacillati</taxon>
        <taxon>Actinomycetota</taxon>
        <taxon>Actinomycetes</taxon>
        <taxon>Micrococcales</taxon>
        <taxon>Intrasporangiaceae</taxon>
        <taxon>Terrabacter</taxon>
    </lineage>
</organism>
<feature type="region of interest" description="Disordered" evidence="1">
    <location>
        <begin position="145"/>
        <end position="184"/>
    </location>
</feature>